<keyword evidence="2" id="KW-0012">Acyltransferase</keyword>
<evidence type="ECO:0000256" key="2">
    <source>
        <dbReference type="ARBA" id="ARBA00023315"/>
    </source>
</evidence>
<evidence type="ECO:0000313" key="5">
    <source>
        <dbReference type="Proteomes" id="UP001498476"/>
    </source>
</evidence>
<dbReference type="InterPro" id="IPR000182">
    <property type="entry name" value="GNAT_dom"/>
</dbReference>
<reference evidence="4 5" key="1">
    <citation type="journal article" date="2025" name="Microbiol. Resour. Announc.">
        <title>Draft genome sequences for Neonectria magnoliae and Neonectria punicea, canker pathogens of Liriodendron tulipifera and Acer saccharum in West Virginia.</title>
        <authorList>
            <person name="Petronek H.M."/>
            <person name="Kasson M.T."/>
            <person name="Metheny A.M."/>
            <person name="Stauder C.M."/>
            <person name="Lovett B."/>
            <person name="Lynch S.C."/>
            <person name="Garnas J.R."/>
            <person name="Kasson L.R."/>
            <person name="Stajich J.E."/>
        </authorList>
    </citation>
    <scope>NUCLEOTIDE SEQUENCE [LARGE SCALE GENOMIC DNA]</scope>
    <source>
        <strain evidence="4 5">NRRL 64653</strain>
    </source>
</reference>
<evidence type="ECO:0000259" key="3">
    <source>
        <dbReference type="PROSITE" id="PS51186"/>
    </source>
</evidence>
<keyword evidence="5" id="KW-1185">Reference proteome</keyword>
<name>A0ABR1GJB5_9HYPO</name>
<feature type="domain" description="N-acetyltransferase" evidence="3">
    <location>
        <begin position="16"/>
        <end position="187"/>
    </location>
</feature>
<keyword evidence="1" id="KW-0808">Transferase</keyword>
<organism evidence="4 5">
    <name type="scientific">Neonectria punicea</name>
    <dbReference type="NCBI Taxonomy" id="979145"/>
    <lineage>
        <taxon>Eukaryota</taxon>
        <taxon>Fungi</taxon>
        <taxon>Dikarya</taxon>
        <taxon>Ascomycota</taxon>
        <taxon>Pezizomycotina</taxon>
        <taxon>Sordariomycetes</taxon>
        <taxon>Hypocreomycetidae</taxon>
        <taxon>Hypocreales</taxon>
        <taxon>Nectriaceae</taxon>
        <taxon>Neonectria</taxon>
    </lineage>
</organism>
<accession>A0ABR1GJB5</accession>
<dbReference type="InterPro" id="IPR016181">
    <property type="entry name" value="Acyl_CoA_acyltransferase"/>
</dbReference>
<comment type="caution">
    <text evidence="4">The sequence shown here is derived from an EMBL/GenBank/DDBJ whole genome shotgun (WGS) entry which is preliminary data.</text>
</comment>
<proteinExistence type="predicted"/>
<dbReference type="SUPFAM" id="SSF55729">
    <property type="entry name" value="Acyl-CoA N-acyltransferases (Nat)"/>
    <property type="match status" value="1"/>
</dbReference>
<gene>
    <name evidence="4" type="ORF">QQX98_012413</name>
</gene>
<dbReference type="Pfam" id="PF00583">
    <property type="entry name" value="Acetyltransf_1"/>
    <property type="match status" value="1"/>
</dbReference>
<dbReference type="EMBL" id="JAZAVJ010000363">
    <property type="protein sequence ID" value="KAK7398210.1"/>
    <property type="molecule type" value="Genomic_DNA"/>
</dbReference>
<evidence type="ECO:0000256" key="1">
    <source>
        <dbReference type="ARBA" id="ARBA00022679"/>
    </source>
</evidence>
<dbReference type="CDD" id="cd04301">
    <property type="entry name" value="NAT_SF"/>
    <property type="match status" value="1"/>
</dbReference>
<evidence type="ECO:0000313" key="4">
    <source>
        <dbReference type="EMBL" id="KAK7398210.1"/>
    </source>
</evidence>
<sequence length="188" mass="20519">MTASSYKTDTTTTGAASIRNACALDATAIAELGAYVFTATFAHSVQPHELQQFLEKSNTTAAIAKDLNDPARDIIVATNPDGEIIGFAYLTRGSSEPCIADVKNLAELQRIYVHPSAHGRGIGSALARKIESMAREQGFQNIWLGVWEENYPAIKAYQKWGYKKVGSRDFAIGPVVQTDYTMLKELES</sequence>
<dbReference type="PROSITE" id="PS51186">
    <property type="entry name" value="GNAT"/>
    <property type="match status" value="1"/>
</dbReference>
<dbReference type="Gene3D" id="3.40.630.30">
    <property type="match status" value="1"/>
</dbReference>
<dbReference type="PANTHER" id="PTHR43877">
    <property type="entry name" value="AMINOALKYLPHOSPHONATE N-ACETYLTRANSFERASE-RELATED-RELATED"/>
    <property type="match status" value="1"/>
</dbReference>
<dbReference type="Proteomes" id="UP001498476">
    <property type="component" value="Unassembled WGS sequence"/>
</dbReference>
<dbReference type="InterPro" id="IPR050832">
    <property type="entry name" value="Bact_Acetyltransf"/>
</dbReference>
<protein>
    <recommendedName>
        <fullName evidence="3">N-acetyltransferase domain-containing protein</fullName>
    </recommendedName>
</protein>